<evidence type="ECO:0000313" key="2">
    <source>
        <dbReference type="EMBL" id="CEM39908.1"/>
    </source>
</evidence>
<name>A0A0G4H845_VITBC</name>
<keyword evidence="3" id="KW-1185">Reference proteome</keyword>
<dbReference type="InParanoid" id="A0A0G4H845"/>
<dbReference type="Proteomes" id="UP000041254">
    <property type="component" value="Unassembled WGS sequence"/>
</dbReference>
<protein>
    <submittedName>
        <fullName evidence="2">Uncharacterized protein</fullName>
    </submittedName>
</protein>
<feature type="compositionally biased region" description="Basic residues" evidence="1">
    <location>
        <begin position="22"/>
        <end position="33"/>
    </location>
</feature>
<organism evidence="2 3">
    <name type="scientific">Vitrella brassicaformis (strain CCMP3155)</name>
    <dbReference type="NCBI Taxonomy" id="1169540"/>
    <lineage>
        <taxon>Eukaryota</taxon>
        <taxon>Sar</taxon>
        <taxon>Alveolata</taxon>
        <taxon>Colpodellida</taxon>
        <taxon>Vitrellaceae</taxon>
        <taxon>Vitrella</taxon>
    </lineage>
</organism>
<evidence type="ECO:0000256" key="1">
    <source>
        <dbReference type="SAM" id="MobiDB-lite"/>
    </source>
</evidence>
<dbReference type="AlphaFoldDB" id="A0A0G4H845"/>
<dbReference type="EMBL" id="CDMY01001057">
    <property type="protein sequence ID" value="CEM39908.1"/>
    <property type="molecule type" value="Genomic_DNA"/>
</dbReference>
<accession>A0A0G4H845</accession>
<reference evidence="2 3" key="1">
    <citation type="submission" date="2014-11" db="EMBL/GenBank/DDBJ databases">
        <authorList>
            <person name="Zhu J."/>
            <person name="Qi W."/>
            <person name="Song R."/>
        </authorList>
    </citation>
    <scope>NUCLEOTIDE SEQUENCE [LARGE SCALE GENOMIC DNA]</scope>
</reference>
<evidence type="ECO:0000313" key="3">
    <source>
        <dbReference type="Proteomes" id="UP000041254"/>
    </source>
</evidence>
<gene>
    <name evidence="2" type="ORF">Vbra_19828</name>
</gene>
<dbReference type="PhylomeDB" id="A0A0G4H845"/>
<proteinExistence type="predicted"/>
<sequence>MSRSSAPFPVLAARLQKDPARRHMSNAQKKKQSQAKSRAVREAEAEKLAAQQWAEIDKIAEASVDLKETRERWREIDQIKTAANMSMKEKGEAFKRLNSGTHLTDEMIQDIIKFFVGCEHLSPFKKQQLKAAP</sequence>
<feature type="region of interest" description="Disordered" evidence="1">
    <location>
        <begin position="1"/>
        <end position="43"/>
    </location>
</feature>
<dbReference type="VEuPathDB" id="CryptoDB:Vbra_19828"/>